<evidence type="ECO:0000256" key="8">
    <source>
        <dbReference type="ARBA" id="ARBA00023065"/>
    </source>
</evidence>
<evidence type="ECO:0000256" key="9">
    <source>
        <dbReference type="ARBA" id="ARBA00023136"/>
    </source>
</evidence>
<proteinExistence type="predicted"/>
<dbReference type="InterPro" id="IPR050093">
    <property type="entry name" value="ABC_SmlMolc_Importer"/>
</dbReference>
<dbReference type="InterPro" id="IPR003593">
    <property type="entry name" value="AAA+_ATPase"/>
</dbReference>
<dbReference type="RefSeq" id="WP_137616760.1">
    <property type="nucleotide sequence ID" value="NZ_BJDI01000011.1"/>
</dbReference>
<keyword evidence="7" id="KW-0408">Iron</keyword>
<dbReference type="Pfam" id="PF00005">
    <property type="entry name" value="ABC_tran"/>
    <property type="match status" value="1"/>
</dbReference>
<sequence length="317" mass="35350">MVQIQLSNIRKSYEQTTVIDQLDLTLPDQQITTLIGPSGSGKSTLLNMIAGLQVPTAGQIKFDETVVFDAAQQLNFAPAKRDLAMVFQDFALWPHMTVFKNVAFALETKLSKTAVAERVQWALAQVGLIDFSSRYPGELSGGQQQRVSLARALAVQPKLILFDEALSALDPQLRESLQLEISELIHRNHLTAIFVTHDRNEALRISDHLVLIKDGKIVQTGTATELYQRPVNLFAANFIGPLNYLDDQAGVRPEHVSLTPQPNWRTFDGRIISSTFAGNHFDTVVQLPNQQWHVNTDRGYQPQATKIFVDPQAILTN</sequence>
<dbReference type="InterPro" id="IPR027417">
    <property type="entry name" value="P-loop_NTPase"/>
</dbReference>
<evidence type="ECO:0000256" key="7">
    <source>
        <dbReference type="ARBA" id="ARBA00023004"/>
    </source>
</evidence>
<dbReference type="InterPro" id="IPR013611">
    <property type="entry name" value="Transp-assoc_OB_typ2"/>
</dbReference>
<dbReference type="SUPFAM" id="SSF52540">
    <property type="entry name" value="P-loop containing nucleoside triphosphate hydrolases"/>
    <property type="match status" value="1"/>
</dbReference>
<dbReference type="Proteomes" id="UP001596171">
    <property type="component" value="Unassembled WGS sequence"/>
</dbReference>
<evidence type="ECO:0000256" key="6">
    <source>
        <dbReference type="ARBA" id="ARBA00022967"/>
    </source>
</evidence>
<dbReference type="Gene3D" id="3.40.50.300">
    <property type="entry name" value="P-loop containing nucleotide triphosphate hydrolases"/>
    <property type="match status" value="1"/>
</dbReference>
<keyword evidence="8" id="KW-0406">Ion transport</keyword>
<evidence type="ECO:0000256" key="1">
    <source>
        <dbReference type="ARBA" id="ARBA00022448"/>
    </source>
</evidence>
<dbReference type="SMART" id="SM00382">
    <property type="entry name" value="AAA"/>
    <property type="match status" value="1"/>
</dbReference>
<dbReference type="Pfam" id="PF08402">
    <property type="entry name" value="TOBE_2"/>
    <property type="match status" value="1"/>
</dbReference>
<evidence type="ECO:0000256" key="5">
    <source>
        <dbReference type="ARBA" id="ARBA00022840"/>
    </source>
</evidence>
<keyword evidence="3" id="KW-0410">Iron transport</keyword>
<keyword evidence="1" id="KW-0813">Transport</keyword>
<dbReference type="InterPro" id="IPR017871">
    <property type="entry name" value="ABC_transporter-like_CS"/>
</dbReference>
<dbReference type="PROSITE" id="PS50893">
    <property type="entry name" value="ABC_TRANSPORTER_2"/>
    <property type="match status" value="1"/>
</dbReference>
<comment type="caution">
    <text evidence="11">The sequence shown here is derived from an EMBL/GenBank/DDBJ whole genome shotgun (WGS) entry which is preliminary data.</text>
</comment>
<keyword evidence="4" id="KW-0547">Nucleotide-binding</keyword>
<dbReference type="EMBL" id="JBHSSE010000027">
    <property type="protein sequence ID" value="MFC6202703.1"/>
    <property type="molecule type" value="Genomic_DNA"/>
</dbReference>
<protein>
    <submittedName>
        <fullName evidence="11">ABC transporter ATP-binding protein</fullName>
    </submittedName>
</protein>
<keyword evidence="6" id="KW-1278">Translocase</keyword>
<dbReference type="PANTHER" id="PTHR42781:SF4">
    <property type="entry name" value="SPERMIDINE_PUTRESCINE IMPORT ATP-BINDING PROTEIN POTA"/>
    <property type="match status" value="1"/>
</dbReference>
<accession>A0ABW1SMY2</accession>
<evidence type="ECO:0000256" key="4">
    <source>
        <dbReference type="ARBA" id="ARBA00022741"/>
    </source>
</evidence>
<dbReference type="SUPFAM" id="SSF50331">
    <property type="entry name" value="MOP-like"/>
    <property type="match status" value="1"/>
</dbReference>
<keyword evidence="9" id="KW-0472">Membrane</keyword>
<reference evidence="12" key="1">
    <citation type="journal article" date="2019" name="Int. J. Syst. Evol. Microbiol.">
        <title>The Global Catalogue of Microorganisms (GCM) 10K type strain sequencing project: providing services to taxonomists for standard genome sequencing and annotation.</title>
        <authorList>
            <consortium name="The Broad Institute Genomics Platform"/>
            <consortium name="The Broad Institute Genome Sequencing Center for Infectious Disease"/>
            <person name="Wu L."/>
            <person name="Ma J."/>
        </authorList>
    </citation>
    <scope>NUCLEOTIDE SEQUENCE [LARGE SCALE GENOMIC DNA]</scope>
    <source>
        <strain evidence="12">CCM 8930</strain>
    </source>
</reference>
<evidence type="ECO:0000256" key="2">
    <source>
        <dbReference type="ARBA" id="ARBA00022475"/>
    </source>
</evidence>
<feature type="domain" description="ABC transporter" evidence="10">
    <location>
        <begin position="4"/>
        <end position="239"/>
    </location>
</feature>
<dbReference type="GO" id="GO:0005524">
    <property type="term" value="F:ATP binding"/>
    <property type="evidence" value="ECO:0007669"/>
    <property type="project" value="UniProtKB-KW"/>
</dbReference>
<dbReference type="PANTHER" id="PTHR42781">
    <property type="entry name" value="SPERMIDINE/PUTRESCINE IMPORT ATP-BINDING PROTEIN POTA"/>
    <property type="match status" value="1"/>
</dbReference>
<keyword evidence="2" id="KW-1003">Cell membrane</keyword>
<evidence type="ECO:0000313" key="11">
    <source>
        <dbReference type="EMBL" id="MFC6202703.1"/>
    </source>
</evidence>
<evidence type="ECO:0000313" key="12">
    <source>
        <dbReference type="Proteomes" id="UP001596171"/>
    </source>
</evidence>
<evidence type="ECO:0000259" key="10">
    <source>
        <dbReference type="PROSITE" id="PS50893"/>
    </source>
</evidence>
<dbReference type="InterPro" id="IPR015853">
    <property type="entry name" value="ABC_transpr_FbpC"/>
</dbReference>
<dbReference type="InterPro" id="IPR008995">
    <property type="entry name" value="Mo/tungstate-bd_C_term_dom"/>
</dbReference>
<keyword evidence="12" id="KW-1185">Reference proteome</keyword>
<dbReference type="CDD" id="cd03259">
    <property type="entry name" value="ABC_Carb_Solutes_like"/>
    <property type="match status" value="1"/>
</dbReference>
<evidence type="ECO:0000256" key="3">
    <source>
        <dbReference type="ARBA" id="ARBA00022496"/>
    </source>
</evidence>
<keyword evidence="5 11" id="KW-0067">ATP-binding</keyword>
<dbReference type="InterPro" id="IPR003439">
    <property type="entry name" value="ABC_transporter-like_ATP-bd"/>
</dbReference>
<gene>
    <name evidence="11" type="ORF">ACFP1L_12595</name>
</gene>
<organism evidence="11 12">
    <name type="scientific">Lactiplantibacillus nangangensis</name>
    <dbReference type="NCBI Taxonomy" id="2559917"/>
    <lineage>
        <taxon>Bacteria</taxon>
        <taxon>Bacillati</taxon>
        <taxon>Bacillota</taxon>
        <taxon>Bacilli</taxon>
        <taxon>Lactobacillales</taxon>
        <taxon>Lactobacillaceae</taxon>
        <taxon>Lactiplantibacillus</taxon>
    </lineage>
</organism>
<name>A0ABW1SMY2_9LACO</name>
<dbReference type="PROSITE" id="PS00211">
    <property type="entry name" value="ABC_TRANSPORTER_1"/>
    <property type="match status" value="1"/>
</dbReference>